<reference evidence="1" key="1">
    <citation type="submission" date="2019-10" db="EMBL/GenBank/DDBJ databases">
        <authorList>
            <person name="Nor Muhammad N."/>
        </authorList>
    </citation>
    <scope>NUCLEOTIDE SEQUENCE</scope>
</reference>
<dbReference type="EMBL" id="LR729197">
    <property type="protein sequence ID" value="VWP01224.1"/>
    <property type="molecule type" value="Genomic_DNA"/>
</dbReference>
<gene>
    <name evidence="1" type="primary">P46592</name>
</gene>
<dbReference type="PANTHER" id="PTHR11909">
    <property type="entry name" value="CASEIN KINASE-RELATED"/>
    <property type="match status" value="1"/>
</dbReference>
<dbReference type="GO" id="GO:0016757">
    <property type="term" value="F:glycosyltransferase activity"/>
    <property type="evidence" value="ECO:0007669"/>
    <property type="project" value="UniProtKB-KW"/>
</dbReference>
<proteinExistence type="predicted"/>
<dbReference type="InterPro" id="IPR011009">
    <property type="entry name" value="Kinase-like_dom_sf"/>
</dbReference>
<accession>A0A5K1K5R3</accession>
<name>A0A5K1K5R3_9APHY</name>
<dbReference type="AlphaFoldDB" id="A0A5K1K5R3"/>
<sequence>MADLPSHQLDLHVGGKYRLRKKIGSGLFGAMYLGINTISGQGAAIKLGSVEAKHPQLEYGSKVYKTPAGGVGVPFVCWFATECDHNAMVVDLLGPSLEDLFNFCHRKFSVKTVLLADQLVCNNPPFVLHLPGLFALRLPTRPPFDSQPHRRRRLPLPAVSLSQGFPIPLTPCALKLSPRPLTASRYAPMPPRSNRPAMLDTSLPLPTLLPALSYRTDTNRPRARLPPVEQRVLGGRAVTH</sequence>
<dbReference type="SUPFAM" id="SSF56112">
    <property type="entry name" value="Protein kinase-like (PK-like)"/>
    <property type="match status" value="1"/>
</dbReference>
<organism evidence="1">
    <name type="scientific">Ganoderma boninense</name>
    <dbReference type="NCBI Taxonomy" id="34458"/>
    <lineage>
        <taxon>Eukaryota</taxon>
        <taxon>Fungi</taxon>
        <taxon>Dikarya</taxon>
        <taxon>Basidiomycota</taxon>
        <taxon>Agaricomycotina</taxon>
        <taxon>Agaricomycetes</taxon>
        <taxon>Polyporales</taxon>
        <taxon>Polyporaceae</taxon>
        <taxon>Ganoderma</taxon>
    </lineage>
</organism>
<protein>
    <submittedName>
        <fullName evidence="1">Glycolipid 2-alpha-mannosyltransferase 2 )</fullName>
        <ecNumber evidence="1">2.4.1.-</ecNumber>
    </submittedName>
</protein>
<keyword evidence="1" id="KW-0328">Glycosyltransferase</keyword>
<dbReference type="EC" id="2.4.1.-" evidence="1"/>
<dbReference type="Gene3D" id="3.30.200.20">
    <property type="entry name" value="Phosphorylase Kinase, domain 1"/>
    <property type="match status" value="1"/>
</dbReference>
<dbReference type="InterPro" id="IPR050235">
    <property type="entry name" value="CK1_Ser-Thr_kinase"/>
</dbReference>
<keyword evidence="1" id="KW-0808">Transferase</keyword>
<evidence type="ECO:0000313" key="1">
    <source>
        <dbReference type="EMBL" id="VWP01224.1"/>
    </source>
</evidence>